<keyword evidence="3" id="KW-1185">Reference proteome</keyword>
<dbReference type="SMART" id="SM00960">
    <property type="entry name" value="Robl_LC7"/>
    <property type="match status" value="1"/>
</dbReference>
<dbReference type="RefSeq" id="WP_015236179.1">
    <property type="nucleotide sequence ID" value="NC_019793.1"/>
</dbReference>
<reference evidence="3" key="1">
    <citation type="submission" date="2012-03" db="EMBL/GenBank/DDBJ databases">
        <title>Complete sequence of chromosome of Deinococcus peraridilitoris DSM 19664.</title>
        <authorList>
            <person name="Lucas S."/>
            <person name="Copeland A."/>
            <person name="Lapidus A."/>
            <person name="Glavina del Rio T."/>
            <person name="Dalin E."/>
            <person name="Tice H."/>
            <person name="Bruce D."/>
            <person name="Goodwin L."/>
            <person name="Pitluck S."/>
            <person name="Peters L."/>
            <person name="Mikhailova N."/>
            <person name="Lu M."/>
            <person name="Kyrpides N."/>
            <person name="Mavromatis K."/>
            <person name="Ivanova N."/>
            <person name="Brettin T."/>
            <person name="Detter J.C."/>
            <person name="Han C."/>
            <person name="Larimer F."/>
            <person name="Land M."/>
            <person name="Hauser L."/>
            <person name="Markowitz V."/>
            <person name="Cheng J.-F."/>
            <person name="Hugenholtz P."/>
            <person name="Woyke T."/>
            <person name="Wu D."/>
            <person name="Pukall R."/>
            <person name="Steenblock K."/>
            <person name="Brambilla E."/>
            <person name="Klenk H.-P."/>
            <person name="Eisen J.A."/>
        </authorList>
    </citation>
    <scope>NUCLEOTIDE SEQUENCE [LARGE SCALE GENOMIC DNA]</scope>
    <source>
        <strain evidence="3">DSM 19664 / LMG 22246 / CIP 109416 / KR-200</strain>
    </source>
</reference>
<evidence type="ECO:0000313" key="3">
    <source>
        <dbReference type="Proteomes" id="UP000010467"/>
    </source>
</evidence>
<dbReference type="KEGG" id="dpd:Deipe_2401"/>
<dbReference type="eggNOG" id="ENOG5032RZI">
    <property type="taxonomic scope" value="Bacteria"/>
</dbReference>
<dbReference type="HOGENOM" id="CLU_072278_0_0_0"/>
<dbReference type="AlphaFoldDB" id="L0A3V4"/>
<dbReference type="InterPro" id="IPR004942">
    <property type="entry name" value="Roadblock/LAMTOR2_dom"/>
</dbReference>
<proteinExistence type="predicted"/>
<dbReference type="Proteomes" id="UP000010467">
    <property type="component" value="Chromosome"/>
</dbReference>
<gene>
    <name evidence="2" type="ordered locus">Deipe_2401</name>
</gene>
<dbReference type="EMBL" id="CP003382">
    <property type="protein sequence ID" value="AFZ67877.1"/>
    <property type="molecule type" value="Genomic_DNA"/>
</dbReference>
<sequence length="259" mass="27772">MQNPVYTLVSEALARVVSERAADHMLRAALRDARLSPEEVSAEEMQRVLAGPLENRLRAVMPVARAKLELSALASHVQQQYPKAPTLFPSAAPPAAATLAVSAAHQGVQLAPTASPVPVDAAPEDDIEFDLDDFELDDPGEGTRHTLPERFYDLSNVSGQDALLADLARFDGVLGVVLCDASGKVLRTRAQRGAEALGSVMVTTAGLLRHKPWRMLSADLGQQTVCVRPLGRHFVALLANNTTNFGRLIAELSVLKESA</sequence>
<dbReference type="SUPFAM" id="SSF103196">
    <property type="entry name" value="Roadblock/LC7 domain"/>
    <property type="match status" value="1"/>
</dbReference>
<dbReference type="PATRIC" id="fig|937777.3.peg.2405"/>
<feature type="domain" description="Roadblock/LAMTOR2" evidence="1">
    <location>
        <begin position="160"/>
        <end position="239"/>
    </location>
</feature>
<accession>L0A3V4</accession>
<evidence type="ECO:0000313" key="2">
    <source>
        <dbReference type="EMBL" id="AFZ67877.1"/>
    </source>
</evidence>
<organism evidence="2 3">
    <name type="scientific">Deinococcus peraridilitoris (strain DSM 19664 / LMG 22246 / CIP 109416 / KR-200)</name>
    <dbReference type="NCBI Taxonomy" id="937777"/>
    <lineage>
        <taxon>Bacteria</taxon>
        <taxon>Thermotogati</taxon>
        <taxon>Deinococcota</taxon>
        <taxon>Deinococci</taxon>
        <taxon>Deinococcales</taxon>
        <taxon>Deinococcaceae</taxon>
        <taxon>Deinococcus</taxon>
    </lineage>
</organism>
<dbReference type="STRING" id="937777.Deipe_2401"/>
<name>L0A3V4_DEIPD</name>
<dbReference type="OrthoDB" id="74211at2"/>
<protein>
    <recommendedName>
        <fullName evidence="1">Roadblock/LAMTOR2 domain-containing protein</fullName>
    </recommendedName>
</protein>
<evidence type="ECO:0000259" key="1">
    <source>
        <dbReference type="SMART" id="SM00960"/>
    </source>
</evidence>